<feature type="domain" description="Novel STAND NTPase 1" evidence="5">
    <location>
        <begin position="56"/>
        <end position="473"/>
    </location>
</feature>
<dbReference type="SUPFAM" id="SSF50998">
    <property type="entry name" value="Quinoprotein alcohol dehydrogenase-like"/>
    <property type="match status" value="1"/>
</dbReference>
<feature type="repeat" description="WD" evidence="3">
    <location>
        <begin position="708"/>
        <end position="740"/>
    </location>
</feature>
<dbReference type="SUPFAM" id="SSF52540">
    <property type="entry name" value="P-loop containing nucleoside triphosphate hydrolases"/>
    <property type="match status" value="1"/>
</dbReference>
<evidence type="ECO:0000256" key="1">
    <source>
        <dbReference type="ARBA" id="ARBA00022574"/>
    </source>
</evidence>
<dbReference type="InterPro" id="IPR027417">
    <property type="entry name" value="P-loop_NTPase"/>
</dbReference>
<dbReference type="InterPro" id="IPR011047">
    <property type="entry name" value="Quinoprotein_ADH-like_sf"/>
</dbReference>
<organism evidence="6 7">
    <name type="scientific">Microcystis aeruginosa NIES-3807</name>
    <dbReference type="NCBI Taxonomy" id="2517785"/>
    <lineage>
        <taxon>Bacteria</taxon>
        <taxon>Bacillati</taxon>
        <taxon>Cyanobacteriota</taxon>
        <taxon>Cyanophyceae</taxon>
        <taxon>Oscillatoriophycideae</taxon>
        <taxon>Chroococcales</taxon>
        <taxon>Microcystaceae</taxon>
        <taxon>Microcystis</taxon>
    </lineage>
</organism>
<reference evidence="6 7" key="1">
    <citation type="submission" date="2019-02" db="EMBL/GenBank/DDBJ databases">
        <title>Draft genome sequence of Arthrospira platensis NIES-3807.</title>
        <authorList>
            <person name="Yamaguchi H."/>
            <person name="Suzuki S."/>
            <person name="Kawachi M."/>
        </authorList>
    </citation>
    <scope>NUCLEOTIDE SEQUENCE [LARGE SCALE GENOMIC DNA]</scope>
    <source>
        <strain evidence="6 7">NIES-3807</strain>
    </source>
</reference>
<feature type="repeat" description="WD" evidence="3">
    <location>
        <begin position="894"/>
        <end position="926"/>
    </location>
</feature>
<evidence type="ECO:0000256" key="2">
    <source>
        <dbReference type="ARBA" id="ARBA00022737"/>
    </source>
</evidence>
<accession>A0AAD3G9V8</accession>
<keyword evidence="4" id="KW-0812">Transmembrane</keyword>
<dbReference type="PANTHER" id="PTHR19848:SF8">
    <property type="entry name" value="F-BOX AND WD REPEAT DOMAIN CONTAINING 7"/>
    <property type="match status" value="1"/>
</dbReference>
<dbReference type="InterPro" id="IPR036322">
    <property type="entry name" value="WD40_repeat_dom_sf"/>
</dbReference>
<feature type="repeat" description="WD" evidence="3">
    <location>
        <begin position="651"/>
        <end position="692"/>
    </location>
</feature>
<dbReference type="PRINTS" id="PR00320">
    <property type="entry name" value="GPROTEINBRPT"/>
</dbReference>
<dbReference type="Gene3D" id="3.40.50.300">
    <property type="entry name" value="P-loop containing nucleotide triphosphate hydrolases"/>
    <property type="match status" value="1"/>
</dbReference>
<feature type="repeat" description="WD" evidence="3">
    <location>
        <begin position="979"/>
        <end position="1020"/>
    </location>
</feature>
<feature type="repeat" description="WD" evidence="3">
    <location>
        <begin position="1211"/>
        <end position="1252"/>
    </location>
</feature>
<dbReference type="InterPro" id="IPR020472">
    <property type="entry name" value="WD40_PAC1"/>
</dbReference>
<protein>
    <submittedName>
        <fullName evidence="6">WD-40 repeat-containing protein</fullName>
    </submittedName>
</protein>
<dbReference type="InterPro" id="IPR049052">
    <property type="entry name" value="nSTAND1"/>
</dbReference>
<keyword evidence="4" id="KW-0472">Membrane</keyword>
<dbReference type="EMBL" id="BJCK01000067">
    <property type="protein sequence ID" value="GCL60156.1"/>
    <property type="molecule type" value="Genomic_DNA"/>
</dbReference>
<dbReference type="Gene3D" id="2.130.10.10">
    <property type="entry name" value="YVTN repeat-like/Quinoprotein amine dehydrogenase"/>
    <property type="match status" value="5"/>
</dbReference>
<dbReference type="PANTHER" id="PTHR19848">
    <property type="entry name" value="WD40 REPEAT PROTEIN"/>
    <property type="match status" value="1"/>
</dbReference>
<feature type="repeat" description="WD" evidence="3">
    <location>
        <begin position="1253"/>
        <end position="1286"/>
    </location>
</feature>
<feature type="repeat" description="WD" evidence="3">
    <location>
        <begin position="938"/>
        <end position="972"/>
    </location>
</feature>
<keyword evidence="4" id="KW-1133">Transmembrane helix</keyword>
<dbReference type="InterPro" id="IPR015943">
    <property type="entry name" value="WD40/YVTN_repeat-like_dom_sf"/>
</dbReference>
<name>A0AAD3G9V8_MICAE</name>
<evidence type="ECO:0000313" key="7">
    <source>
        <dbReference type="Proteomes" id="UP000441080"/>
    </source>
</evidence>
<gene>
    <name evidence="6" type="ORF">NIES3807_33370</name>
</gene>
<dbReference type="Pfam" id="PF00400">
    <property type="entry name" value="WD40"/>
    <property type="match status" value="9"/>
</dbReference>
<feature type="repeat" description="WD" evidence="3">
    <location>
        <begin position="609"/>
        <end position="650"/>
    </location>
</feature>
<dbReference type="SUPFAM" id="SSF50978">
    <property type="entry name" value="WD40 repeat-like"/>
    <property type="match status" value="1"/>
</dbReference>
<evidence type="ECO:0000259" key="5">
    <source>
        <dbReference type="Pfam" id="PF20703"/>
    </source>
</evidence>
<sequence length="1323" mass="148426">MTSSENRSISIDQNAIGCTLISGDGNQVVIYQNQAAQKTISSQTTHSQIENLGSNPYQGLLAFQETNADQYFGREQQITKLWEKLRDLAEAINITKILPIYGPSGSGKSSLARAGLLPCLAKKPLPGFAKLQVAVFLPSSHPLESLAMILAKAITQDLAPIAKTQEFKQELQKTNKQGEYDGLRRISAALPDVAHAPLLILVDQFEEIYSLCDDPEERKAFIANLLYAASDRSGQVMVIITLRSDFLGSIQKHPQLNQIFSRQGFLVPAMSEEELREAICQPAMQAGYTFDEATVNLLLEQTRDRAGSLPLLQFALTKIWEGLENGATPAETLQRINGVGGALAGEAQRVFDSLTEKQRKIARRIFLGLIQFGIGNQITRRRVDLDQLRSHQDNEIDFKTVLDSFAFKGARLITLASRGEEQQTTVEVTHEAMFQNKNWPQFTLWVEEDQSNLLFQRRVQEQAERWQKMGRPDGSLWRTPDLDLLERYYQQAGEDMTTLQLEFFNSCRKAAKLRQLLLIGAIILIVFLLYAALKSKNDADSSKIKAELETIKTLNQTAETNLASDQPFEALVAATKAGQELLKTKQKNFAVVSQTKALLNQNLWQVNRLDGHTDEVWYVQYSQDGKLLASGGKDGVIHLWDAASGQLKFTLKDHRASIREIIFSHDDQLLASSSNDGMIRLWSVKTGKLIDHPINNRKNIEAKEPANSISFSPISPILAIGKEDGTVELWDVEKNQLNSLPLLDKSPHPVTLLKFSSDGKKLVVVRDNDTIKTIKIWNLQQGWQNFSIFSKDKSPIKKIQIKKQFLVAAKKNGSVQIWNLNSKKPKTWNLYLENKCPSKNEPEPDESLTKILKLSGDEKILAVAECLGIVRLWDINNIVASNITDQDQYPKLKEENPNNIIWDIQFSPNNKTLATAGEDNKIRLWDWKTRQKQPFATLLGHINHVASIQFSPDGKMLASASDDRTVGLWQIEEPFIPILQGNNGTVWDVSFNPQANLISSVGEDGIIRFWNLQGKSQKSNIKLSIKDQKKYLLAVQLSSDNKVLAVGGGQLKQKNKLEEKDVLDETKPGQIQVIDTKTRQELYPPLKTESPVFSLRFIPNKNILASGDWMGNLFFWNIYQGRRLNTNIPIYPGAILAIEFNPIQKQILAFAGSLGIINFWDMNANKSLDPIIAQVGDIYALKYSPDGKILASGGDTIRLWNSITHEQIALLNGHISGINSLQFSPNGKVLASASGDGEIKLWDMSNQQLLATLKGHYKKINDIEFVGQDGSILASAGDDGSILFWEWNSDLNKLVNRSCRWLGNYLKYNQRLSNDEQKLCDRY</sequence>
<dbReference type="Proteomes" id="UP000441080">
    <property type="component" value="Unassembled WGS sequence"/>
</dbReference>
<keyword evidence="1 3" id="KW-0853">WD repeat</keyword>
<proteinExistence type="predicted"/>
<dbReference type="CDD" id="cd00200">
    <property type="entry name" value="WD40"/>
    <property type="match status" value="2"/>
</dbReference>
<comment type="caution">
    <text evidence="6">The sequence shown here is derived from an EMBL/GenBank/DDBJ whole genome shotgun (WGS) entry which is preliminary data.</text>
</comment>
<dbReference type="PROSITE" id="PS50294">
    <property type="entry name" value="WD_REPEATS_REGION"/>
    <property type="match status" value="7"/>
</dbReference>
<feature type="transmembrane region" description="Helical" evidence="4">
    <location>
        <begin position="516"/>
        <end position="533"/>
    </location>
</feature>
<dbReference type="SMART" id="SM00320">
    <property type="entry name" value="WD40"/>
    <property type="match status" value="13"/>
</dbReference>
<evidence type="ECO:0000256" key="3">
    <source>
        <dbReference type="PROSITE-ProRule" id="PRU00221"/>
    </source>
</evidence>
<dbReference type="InterPro" id="IPR019775">
    <property type="entry name" value="WD40_repeat_CS"/>
</dbReference>
<dbReference type="RefSeq" id="WP_159297855.1">
    <property type="nucleotide sequence ID" value="NZ_BJCK01000067.1"/>
</dbReference>
<keyword evidence="2" id="KW-0677">Repeat</keyword>
<dbReference type="Pfam" id="PF20703">
    <property type="entry name" value="nSTAND1"/>
    <property type="match status" value="1"/>
</dbReference>
<evidence type="ECO:0000256" key="4">
    <source>
        <dbReference type="SAM" id="Phobius"/>
    </source>
</evidence>
<dbReference type="InterPro" id="IPR001680">
    <property type="entry name" value="WD40_rpt"/>
</dbReference>
<evidence type="ECO:0000313" key="6">
    <source>
        <dbReference type="EMBL" id="GCL60156.1"/>
    </source>
</evidence>
<dbReference type="PROSITE" id="PS00678">
    <property type="entry name" value="WD_REPEATS_1"/>
    <property type="match status" value="4"/>
</dbReference>
<dbReference type="PROSITE" id="PS50082">
    <property type="entry name" value="WD_REPEATS_2"/>
    <property type="match status" value="8"/>
</dbReference>